<evidence type="ECO:0000313" key="4">
    <source>
        <dbReference type="Proteomes" id="UP000094526"/>
    </source>
</evidence>
<keyword evidence="4" id="KW-1185">Reference proteome</keyword>
<organism evidence="3 4">
    <name type="scientific">Cladophialophora carrionii</name>
    <dbReference type="NCBI Taxonomy" id="86049"/>
    <lineage>
        <taxon>Eukaryota</taxon>
        <taxon>Fungi</taxon>
        <taxon>Dikarya</taxon>
        <taxon>Ascomycota</taxon>
        <taxon>Pezizomycotina</taxon>
        <taxon>Eurotiomycetes</taxon>
        <taxon>Chaetothyriomycetidae</taxon>
        <taxon>Chaetothyriales</taxon>
        <taxon>Herpotrichiellaceae</taxon>
        <taxon>Cladophialophora</taxon>
    </lineage>
</organism>
<dbReference type="AlphaFoldDB" id="A0A1C1CL07"/>
<gene>
    <name evidence="3" type="ORF">CLCR_05142</name>
</gene>
<sequence length="240" mass="27227">MSYEPVPTEDGDAKSQTRQDNKPDSGGVGLARVQQFFSFTRYFIAATALLAIILTVFYLARDARTQANDDSQLERPPESCGSSAAEAVSRGCVFDVMEFAWVPSRCFDGELLENFLALRDWEWYLDAAGTEAADKDAVAQGRHDEVFVTQQYHIYHCTYMWRKMHRAFLARDVLDGYIADTHHTAHCELQLANCWRSGINDTGTSIYVKYSDCPASRQAQDLGRFGWYRMIGGQRVHRNP</sequence>
<dbReference type="VEuPathDB" id="FungiDB:G647_02746"/>
<dbReference type="EMBL" id="LGRB01000011">
    <property type="protein sequence ID" value="OCT49186.1"/>
    <property type="molecule type" value="Genomic_DNA"/>
</dbReference>
<feature type="compositionally biased region" description="Basic and acidic residues" evidence="1">
    <location>
        <begin position="11"/>
        <end position="23"/>
    </location>
</feature>
<protein>
    <submittedName>
        <fullName evidence="3">Uncharacterized protein</fullName>
    </submittedName>
</protein>
<dbReference type="PANTHER" id="PTHR35896:SF3">
    <property type="entry name" value="MAJOR FACILITATOR SUPERFAMILY TRANSPORTER"/>
    <property type="match status" value="1"/>
</dbReference>
<dbReference type="STRING" id="86049.A0A1C1CL07"/>
<dbReference type="OrthoDB" id="3501153at2759"/>
<accession>A0A1C1CL07</accession>
<keyword evidence="2" id="KW-1133">Transmembrane helix</keyword>
<dbReference type="VEuPathDB" id="FungiDB:CLCR_05142"/>
<evidence type="ECO:0000313" key="3">
    <source>
        <dbReference type="EMBL" id="OCT49186.1"/>
    </source>
</evidence>
<evidence type="ECO:0000256" key="2">
    <source>
        <dbReference type="SAM" id="Phobius"/>
    </source>
</evidence>
<name>A0A1C1CL07_9EURO</name>
<evidence type="ECO:0000256" key="1">
    <source>
        <dbReference type="SAM" id="MobiDB-lite"/>
    </source>
</evidence>
<keyword evidence="2" id="KW-0472">Membrane</keyword>
<reference evidence="4" key="1">
    <citation type="submission" date="2015-07" db="EMBL/GenBank/DDBJ databases">
        <authorList>
            <person name="Teixeira M.M."/>
            <person name="Souza R.C."/>
            <person name="Almeida L.G."/>
            <person name="Vicente V.A."/>
            <person name="de Hoog S."/>
            <person name="Bocca A.L."/>
            <person name="de Almeida S.R."/>
            <person name="Vasconcelos A.T."/>
            <person name="Felipe M.S."/>
        </authorList>
    </citation>
    <scope>NUCLEOTIDE SEQUENCE [LARGE SCALE GENOMIC DNA]</scope>
    <source>
        <strain evidence="4">KSF</strain>
    </source>
</reference>
<feature type="transmembrane region" description="Helical" evidence="2">
    <location>
        <begin position="42"/>
        <end position="60"/>
    </location>
</feature>
<comment type="caution">
    <text evidence="3">The sequence shown here is derived from an EMBL/GenBank/DDBJ whole genome shotgun (WGS) entry which is preliminary data.</text>
</comment>
<dbReference type="eggNOG" id="ENOG502S165">
    <property type="taxonomic scope" value="Eukaryota"/>
</dbReference>
<proteinExistence type="predicted"/>
<dbReference type="PANTHER" id="PTHR35896">
    <property type="entry name" value="IG-LIKE DOMAIN-CONTAINING PROTEIN"/>
    <property type="match status" value="1"/>
</dbReference>
<dbReference type="InterPro" id="IPR053008">
    <property type="entry name" value="Phomopsin_biosynth_assoc"/>
</dbReference>
<keyword evidence="2" id="KW-0812">Transmembrane</keyword>
<dbReference type="Proteomes" id="UP000094526">
    <property type="component" value="Unassembled WGS sequence"/>
</dbReference>
<feature type="region of interest" description="Disordered" evidence="1">
    <location>
        <begin position="1"/>
        <end position="26"/>
    </location>
</feature>